<feature type="domain" description="Type I restriction modification DNA specificity" evidence="4">
    <location>
        <begin position="316"/>
        <end position="415"/>
    </location>
</feature>
<comment type="caution">
    <text evidence="5">The sequence shown here is derived from an EMBL/GenBank/DDBJ whole genome shotgun (WGS) entry which is preliminary data.</text>
</comment>
<evidence type="ECO:0000313" key="5">
    <source>
        <dbReference type="EMBL" id="MPY44654.1"/>
    </source>
</evidence>
<keyword evidence="2" id="KW-0680">Restriction system</keyword>
<dbReference type="GO" id="GO:0009307">
    <property type="term" value="P:DNA restriction-modification system"/>
    <property type="evidence" value="ECO:0007669"/>
    <property type="project" value="UniProtKB-KW"/>
</dbReference>
<keyword evidence="3" id="KW-0238">DNA-binding</keyword>
<evidence type="ECO:0000256" key="2">
    <source>
        <dbReference type="ARBA" id="ARBA00022747"/>
    </source>
</evidence>
<evidence type="ECO:0000313" key="6">
    <source>
        <dbReference type="Proteomes" id="UP000326979"/>
    </source>
</evidence>
<dbReference type="InterPro" id="IPR052021">
    <property type="entry name" value="Type-I_RS_S_subunit"/>
</dbReference>
<dbReference type="InterPro" id="IPR000055">
    <property type="entry name" value="Restrct_endonuc_typeI_TRD"/>
</dbReference>
<reference evidence="5 6" key="1">
    <citation type="submission" date="2019-07" db="EMBL/GenBank/DDBJ databases">
        <title>New species of Amycolatopsis and Streptomyces.</title>
        <authorList>
            <person name="Duangmal K."/>
            <person name="Teo W.F.A."/>
            <person name="Lipun K."/>
        </authorList>
    </citation>
    <scope>NUCLEOTIDE SEQUENCE [LARGE SCALE GENOMIC DNA]</scope>
    <source>
        <strain evidence="5 6">TISTR 2346</strain>
    </source>
</reference>
<dbReference type="Gene3D" id="3.90.220.20">
    <property type="entry name" value="DNA methylase specificity domains"/>
    <property type="match status" value="2"/>
</dbReference>
<dbReference type="Proteomes" id="UP000326979">
    <property type="component" value="Unassembled WGS sequence"/>
</dbReference>
<proteinExistence type="inferred from homology"/>
<sequence length="465" mass="51432">MDRPQQDEDRVRDSVHAAFLRIPTAAAAGRDRRRAEAAGVADPAAVGGDRPVSTWRSLRLKDLCIDAGQYGLNVSAETYSHSGVRLLRTTDISSGTLTPEDSGVFIDSAPEGRFTLDTGDLLLSRSGTPPGQSYLVRSADAGMTFAGYLVRFRPRPDTDPRFLAYVARSTPFQHTIQAEAVSSTIQNFNAERYANIRFEAPELAQQRRIADFLDAETARIGQIERLASRAGQLALDRRTAVIDAELGSVPDSHVVPVTRTCAVVLDCVNKTAPLATENTPYRMIRTSNVRMGRVDAENTYRVTEDIFRQWNRRGAPQVGDLLFTRQAPVGEAGILTSNAPVFLGQQVMLYRPNRQRITSEFLLYNFLSSFMKEQFMRASDGAAHTHMRVHDCLKLRVYCPSVEEQYSIADRVRQALQHSDTLRVATKRQVALLAERRQAVITAAVTGQFDVTTASGRNVTEGIAV</sequence>
<dbReference type="InterPro" id="IPR044946">
    <property type="entry name" value="Restrct_endonuc_typeI_TRD_sf"/>
</dbReference>
<comment type="similarity">
    <text evidence="1">Belongs to the type-I restriction system S methylase family.</text>
</comment>
<organism evidence="5 6">
    <name type="scientific">Streptomyces phyllanthi</name>
    <dbReference type="NCBI Taxonomy" id="1803180"/>
    <lineage>
        <taxon>Bacteria</taxon>
        <taxon>Bacillati</taxon>
        <taxon>Actinomycetota</taxon>
        <taxon>Actinomycetes</taxon>
        <taxon>Kitasatosporales</taxon>
        <taxon>Streptomycetaceae</taxon>
        <taxon>Streptomyces</taxon>
    </lineage>
</organism>
<dbReference type="GO" id="GO:0003677">
    <property type="term" value="F:DNA binding"/>
    <property type="evidence" value="ECO:0007669"/>
    <property type="project" value="UniProtKB-KW"/>
</dbReference>
<name>A0A5N8WE32_9ACTN</name>
<dbReference type="PANTHER" id="PTHR30408">
    <property type="entry name" value="TYPE-1 RESTRICTION ENZYME ECOKI SPECIFICITY PROTEIN"/>
    <property type="match status" value="1"/>
</dbReference>
<protein>
    <recommendedName>
        <fullName evidence="4">Type I restriction modification DNA specificity domain-containing protein</fullName>
    </recommendedName>
</protein>
<evidence type="ECO:0000259" key="4">
    <source>
        <dbReference type="Pfam" id="PF01420"/>
    </source>
</evidence>
<evidence type="ECO:0000256" key="1">
    <source>
        <dbReference type="ARBA" id="ARBA00010923"/>
    </source>
</evidence>
<dbReference type="Pfam" id="PF01420">
    <property type="entry name" value="Methylase_S"/>
    <property type="match status" value="1"/>
</dbReference>
<dbReference type="EMBL" id="VJZE01000346">
    <property type="protein sequence ID" value="MPY44654.1"/>
    <property type="molecule type" value="Genomic_DNA"/>
</dbReference>
<evidence type="ECO:0000256" key="3">
    <source>
        <dbReference type="ARBA" id="ARBA00023125"/>
    </source>
</evidence>
<dbReference type="PANTHER" id="PTHR30408:SF12">
    <property type="entry name" value="TYPE I RESTRICTION ENZYME MJAVIII SPECIFICITY SUBUNIT"/>
    <property type="match status" value="1"/>
</dbReference>
<dbReference type="AlphaFoldDB" id="A0A5N8WE32"/>
<keyword evidence="6" id="KW-1185">Reference proteome</keyword>
<gene>
    <name evidence="5" type="ORF">FNH04_33550</name>
</gene>
<dbReference type="SUPFAM" id="SSF116734">
    <property type="entry name" value="DNA methylase specificity domain"/>
    <property type="match status" value="2"/>
</dbReference>
<accession>A0A5N8WE32</accession>